<dbReference type="EMBL" id="CAJVQA010004995">
    <property type="protein sequence ID" value="CAG8610979.1"/>
    <property type="molecule type" value="Genomic_DNA"/>
</dbReference>
<feature type="compositionally biased region" description="Basic residues" evidence="1">
    <location>
        <begin position="660"/>
        <end position="669"/>
    </location>
</feature>
<dbReference type="Proteomes" id="UP000789759">
    <property type="component" value="Unassembled WGS sequence"/>
</dbReference>
<dbReference type="PANTHER" id="PTHR47718:SF6">
    <property type="entry name" value="PROTEIN FAR1-RELATED SEQUENCE"/>
    <property type="match status" value="1"/>
</dbReference>
<evidence type="ECO:0000259" key="2">
    <source>
        <dbReference type="Pfam" id="PF10551"/>
    </source>
</evidence>
<reference evidence="3" key="1">
    <citation type="submission" date="2021-06" db="EMBL/GenBank/DDBJ databases">
        <authorList>
            <person name="Kallberg Y."/>
            <person name="Tangrot J."/>
            <person name="Rosling A."/>
        </authorList>
    </citation>
    <scope>NUCLEOTIDE SEQUENCE</scope>
    <source>
        <strain evidence="3">FL966</strain>
    </source>
</reference>
<accession>A0A9N9GHM1</accession>
<evidence type="ECO:0000256" key="1">
    <source>
        <dbReference type="SAM" id="MobiDB-lite"/>
    </source>
</evidence>
<gene>
    <name evidence="3" type="ORF">CPELLU_LOCUS7450</name>
</gene>
<dbReference type="Pfam" id="PF10551">
    <property type="entry name" value="MULE"/>
    <property type="match status" value="1"/>
</dbReference>
<feature type="non-terminal residue" evidence="3">
    <location>
        <position position="1"/>
    </location>
</feature>
<comment type="caution">
    <text evidence="3">The sequence shown here is derived from an EMBL/GenBank/DDBJ whole genome shotgun (WGS) entry which is preliminary data.</text>
</comment>
<dbReference type="PANTHER" id="PTHR47718">
    <property type="entry name" value="OS01G0519700 PROTEIN"/>
    <property type="match status" value="1"/>
</dbReference>
<sequence length="669" mass="77095">MSEIQGYEYDFDKSYVDYELSDDSINLVPPELIAVDDDLSVIEEGKDLVSENGSLDNEPEDSPLKKIYVGQTFVSFDMLEQCLKRYSTRIGFETKIARAEKEDNIFVCKTYKCRHSGKYLPKKKLDSTQNRDRESGHIEYEFTMNASYRKRMNLVFVNKFTKDYNHVLNKEELHLQFSLSLCKVPDNIKEEIRFYVQECQLGATVLKRILQNKFPDQEIYNRDLYNMICKYRAGAQIKNDALTLYEYLSKVQQENPDWYFKARFYNVIINDNTCKTNKYMMPLSIFIVIDSNNKSCIAATAVVSDETVSTYEWILKQTKLATNGLQPTIIFTDADSVMQVAITNEYPEAIVRHYAFHIRQNLVKRLKKKLNNRWDNFISDFYTLRNSFVVSDFDRHWIELMNNYSEVQSYCDRVLYSTKECWAYAFMKRKFSANTHLTQRVECINHIIKLEANSGSSLCQLQAGIDLSLLHNNELNVSASQQLDHKVGFIEDDYKEPQILLNMALEDCSDSVELTIQLVQSKSKSLPTVIFETLKRIRGQKVNSKIAVKSDSKKVSYGRGLGICKKALNIAIMNGTNKVLEDLLQHFINEQVSAQSSSTASNLSEQGIGQEINSLIISNPSQHKGKGHPANKRYLSAIENQNNKLVRSNNQVEISESGSKKKNKRQYAL</sequence>
<evidence type="ECO:0000313" key="4">
    <source>
        <dbReference type="Proteomes" id="UP000789759"/>
    </source>
</evidence>
<dbReference type="OrthoDB" id="2440185at2759"/>
<dbReference type="InterPro" id="IPR018289">
    <property type="entry name" value="MULE_transposase_dom"/>
</dbReference>
<protein>
    <submittedName>
        <fullName evidence="3">9589_t:CDS:1</fullName>
    </submittedName>
</protein>
<name>A0A9N9GHM1_9GLOM</name>
<feature type="region of interest" description="Disordered" evidence="1">
    <location>
        <begin position="649"/>
        <end position="669"/>
    </location>
</feature>
<dbReference type="AlphaFoldDB" id="A0A9N9GHM1"/>
<keyword evidence="4" id="KW-1185">Reference proteome</keyword>
<proteinExistence type="predicted"/>
<organism evidence="3 4">
    <name type="scientific">Cetraspora pellucida</name>
    <dbReference type="NCBI Taxonomy" id="1433469"/>
    <lineage>
        <taxon>Eukaryota</taxon>
        <taxon>Fungi</taxon>
        <taxon>Fungi incertae sedis</taxon>
        <taxon>Mucoromycota</taxon>
        <taxon>Glomeromycotina</taxon>
        <taxon>Glomeromycetes</taxon>
        <taxon>Diversisporales</taxon>
        <taxon>Gigasporaceae</taxon>
        <taxon>Cetraspora</taxon>
    </lineage>
</organism>
<evidence type="ECO:0000313" key="3">
    <source>
        <dbReference type="EMBL" id="CAG8610979.1"/>
    </source>
</evidence>
<feature type="domain" description="MULE transposase" evidence="2">
    <location>
        <begin position="268"/>
        <end position="361"/>
    </location>
</feature>